<evidence type="ECO:0000313" key="13">
    <source>
        <dbReference type="Proteomes" id="UP000258927"/>
    </source>
</evidence>
<evidence type="ECO:0000313" key="12">
    <source>
        <dbReference type="EMBL" id="AVX05528.1"/>
    </source>
</evidence>
<dbReference type="AlphaFoldDB" id="A0A2R4MHK2"/>
<dbReference type="InterPro" id="IPR035906">
    <property type="entry name" value="MetI-like_sf"/>
</dbReference>
<evidence type="ECO:0000256" key="7">
    <source>
        <dbReference type="ARBA" id="ARBA00022989"/>
    </source>
</evidence>
<dbReference type="Gene3D" id="1.10.3720.10">
    <property type="entry name" value="MetI-like"/>
    <property type="match status" value="1"/>
</dbReference>
<dbReference type="Pfam" id="PF11812">
    <property type="entry name" value="DUF3333"/>
    <property type="match status" value="1"/>
</dbReference>
<feature type="transmembrane region" description="Helical" evidence="9">
    <location>
        <begin position="469"/>
        <end position="489"/>
    </location>
</feature>
<proteinExistence type="inferred from homology"/>
<feature type="transmembrane region" description="Helical" evidence="9">
    <location>
        <begin position="509"/>
        <end position="530"/>
    </location>
</feature>
<dbReference type="GO" id="GO:0035435">
    <property type="term" value="P:phosphate ion transmembrane transport"/>
    <property type="evidence" value="ECO:0007669"/>
    <property type="project" value="InterPro"/>
</dbReference>
<organism evidence="12 13">
    <name type="scientific">Maritalea myrionectae</name>
    <dbReference type="NCBI Taxonomy" id="454601"/>
    <lineage>
        <taxon>Bacteria</taxon>
        <taxon>Pseudomonadati</taxon>
        <taxon>Pseudomonadota</taxon>
        <taxon>Alphaproteobacteria</taxon>
        <taxon>Hyphomicrobiales</taxon>
        <taxon>Devosiaceae</taxon>
        <taxon>Maritalea</taxon>
    </lineage>
</organism>
<keyword evidence="10" id="KW-0175">Coiled coil</keyword>
<dbReference type="STRING" id="1122213.GCA_000423365_00712"/>
<dbReference type="SUPFAM" id="SSF161098">
    <property type="entry name" value="MetI-like"/>
    <property type="match status" value="1"/>
</dbReference>
<dbReference type="InterPro" id="IPR024573">
    <property type="entry name" value="DUF3333"/>
</dbReference>
<dbReference type="Gene3D" id="1.10.287.1490">
    <property type="match status" value="1"/>
</dbReference>
<keyword evidence="13" id="KW-1185">Reference proteome</keyword>
<dbReference type="RefSeq" id="WP_117396395.1">
    <property type="nucleotide sequence ID" value="NZ_CP021330.1"/>
</dbReference>
<dbReference type="InterPro" id="IPR000515">
    <property type="entry name" value="MetI-like"/>
</dbReference>
<feature type="transmembrane region" description="Helical" evidence="9">
    <location>
        <begin position="583"/>
        <end position="602"/>
    </location>
</feature>
<keyword evidence="7 9" id="KW-1133">Transmembrane helix</keyword>
<dbReference type="PANTHER" id="PTHR43470">
    <property type="entry name" value="PHOSPHATE TRANSPORT SYSTEM PERMEASE PROTEIN PSTA-RELATED"/>
    <property type="match status" value="1"/>
</dbReference>
<sequence length="610" mass="66437">MTDLTGGNVEKASIHTSDDARSRLAKRYRGESLFKWLGRSAIGVSVAFLLLLLSTVVFQGMPAFTFNFVNLPFELTKEKLDTDGSYDSLRKANYDAVVRDAIRDQFPSVTGRSEKRALSGLLSSGAPVYLRQQVLDDPSVLGSDKRLEIPISDFADLYLKGQITNDSIIEGNGALQVDRNDKGLRLIADEPVFADALARAKEALKSQAASMRDQQSGLQLSLNKTRGDIEALQGRIPAETNANVKSRLEAELERSQSDISVLEARIKQLEEQTNAIESRVANPGLGEKLTGEMLSVLVYANDAVLKVEQVTSTTANVVEYMPLNEATTSIAANQWNIRVLEVPEANRKFTDQEIVWTDELVERGYVRSGLNTIFFTRGASREPEMAGVLGAAVGSALTLIVTLLLSFPLGVAAAIYLEEFAPKNRWTTLIEVNINNLAAVPSIVFGLLGLAVFLNYFELDRSAPYVGGMVLALMTLPTIIIASRAALRAVPPSIREAALGIGASRLQTVLHHVLPLAMPGILTGTIIGMAQALGETAPLLMIGMVAFVVDIPMGFSDPSTVLPVQIFMWADFPEPAFQQRTSAAIMVLLGFLIAMNALAVVLRKRFERRW</sequence>
<accession>A0A2R4MHK2</accession>
<dbReference type="GO" id="GO:0005886">
    <property type="term" value="C:plasma membrane"/>
    <property type="evidence" value="ECO:0007669"/>
    <property type="project" value="UniProtKB-SubCell"/>
</dbReference>
<evidence type="ECO:0000256" key="1">
    <source>
        <dbReference type="ARBA" id="ARBA00004651"/>
    </source>
</evidence>
<evidence type="ECO:0000256" key="9">
    <source>
        <dbReference type="RuleBase" id="RU363043"/>
    </source>
</evidence>
<keyword evidence="8 9" id="KW-0472">Membrane</keyword>
<feature type="transmembrane region" description="Helical" evidence="9">
    <location>
        <begin position="437"/>
        <end position="457"/>
    </location>
</feature>
<keyword evidence="6 9" id="KW-0812">Transmembrane</keyword>
<dbReference type="InterPro" id="IPR005672">
    <property type="entry name" value="Phosphate_PstA"/>
</dbReference>
<dbReference type="Pfam" id="PF00528">
    <property type="entry name" value="BPD_transp_1"/>
    <property type="match status" value="1"/>
</dbReference>
<name>A0A2R4MHK2_9HYPH</name>
<keyword evidence="5 9" id="KW-1003">Cell membrane</keyword>
<dbReference type="PANTHER" id="PTHR43470:SF5">
    <property type="entry name" value="PHOSPHATE TRANSPORT SYSTEM PERMEASE PROTEIN PSTA"/>
    <property type="match status" value="1"/>
</dbReference>
<evidence type="ECO:0000256" key="2">
    <source>
        <dbReference type="ARBA" id="ARBA00007069"/>
    </source>
</evidence>
<dbReference type="CDD" id="cd06261">
    <property type="entry name" value="TM_PBP2"/>
    <property type="match status" value="1"/>
</dbReference>
<feature type="transmembrane region" description="Helical" evidence="9">
    <location>
        <begin position="36"/>
        <end position="58"/>
    </location>
</feature>
<evidence type="ECO:0000256" key="6">
    <source>
        <dbReference type="ARBA" id="ARBA00022692"/>
    </source>
</evidence>
<dbReference type="KEGG" id="mmyr:MXMO3_03021"/>
<protein>
    <recommendedName>
        <fullName evidence="3 9">Phosphate transport system permease protein PstA</fullName>
    </recommendedName>
</protein>
<reference evidence="12 13" key="1">
    <citation type="submission" date="2017-05" db="EMBL/GenBank/DDBJ databases">
        <title>Genome Analysis of Maritalea myrionectae HL2708#5.</title>
        <authorList>
            <consortium name="Cotde Inc.-PKNU"/>
            <person name="Jang D."/>
            <person name="Oh H.-M."/>
        </authorList>
    </citation>
    <scope>NUCLEOTIDE SEQUENCE [LARGE SCALE GENOMIC DNA]</scope>
    <source>
        <strain evidence="12 13">HL2708#5</strain>
    </source>
</reference>
<keyword evidence="4" id="KW-0813">Transport</keyword>
<feature type="transmembrane region" description="Helical" evidence="9">
    <location>
        <begin position="387"/>
        <end position="417"/>
    </location>
</feature>
<gene>
    <name evidence="12" type="ORF">MXMO3_03021</name>
</gene>
<comment type="similarity">
    <text evidence="2 9">Belongs to the binding-protein-dependent transport system permease family. CysTW subfamily.</text>
</comment>
<feature type="coiled-coil region" evidence="10">
    <location>
        <begin position="245"/>
        <end position="279"/>
    </location>
</feature>
<comment type="subcellular location">
    <subcellularLocation>
        <location evidence="9">Cell inner membrane</location>
        <topology evidence="9">Multi-pass membrane protein</topology>
    </subcellularLocation>
    <subcellularLocation>
        <location evidence="1">Cell membrane</location>
        <topology evidence="1">Multi-pass membrane protein</topology>
    </subcellularLocation>
</comment>
<evidence type="ECO:0000256" key="10">
    <source>
        <dbReference type="SAM" id="Coils"/>
    </source>
</evidence>
<evidence type="ECO:0000256" key="8">
    <source>
        <dbReference type="ARBA" id="ARBA00023136"/>
    </source>
</evidence>
<dbReference type="PROSITE" id="PS50928">
    <property type="entry name" value="ABC_TM1"/>
    <property type="match status" value="1"/>
</dbReference>
<evidence type="ECO:0000256" key="5">
    <source>
        <dbReference type="ARBA" id="ARBA00022475"/>
    </source>
</evidence>
<evidence type="ECO:0000256" key="4">
    <source>
        <dbReference type="ARBA" id="ARBA00022448"/>
    </source>
</evidence>
<dbReference type="NCBIfam" id="TIGR00974">
    <property type="entry name" value="3a0107s02c"/>
    <property type="match status" value="1"/>
</dbReference>
<dbReference type="Proteomes" id="UP000258927">
    <property type="component" value="Chromosome"/>
</dbReference>
<evidence type="ECO:0000259" key="11">
    <source>
        <dbReference type="PROSITE" id="PS50928"/>
    </source>
</evidence>
<feature type="domain" description="ABC transmembrane type-1" evidence="11">
    <location>
        <begin position="392"/>
        <end position="599"/>
    </location>
</feature>
<dbReference type="GO" id="GO:0005315">
    <property type="term" value="F:phosphate transmembrane transporter activity"/>
    <property type="evidence" value="ECO:0007669"/>
    <property type="project" value="InterPro"/>
</dbReference>
<dbReference type="EMBL" id="CP021330">
    <property type="protein sequence ID" value="AVX05528.1"/>
    <property type="molecule type" value="Genomic_DNA"/>
</dbReference>
<evidence type="ECO:0000256" key="3">
    <source>
        <dbReference type="ARBA" id="ARBA00016864"/>
    </source>
</evidence>